<evidence type="ECO:0000256" key="1">
    <source>
        <dbReference type="ARBA" id="ARBA00006525"/>
    </source>
</evidence>
<gene>
    <name evidence="3" type="ORF">POL68_24165</name>
</gene>
<accession>A0ABT5DGX8</accession>
<protein>
    <submittedName>
        <fullName evidence="3">DNA-processing protein DprA</fullName>
    </submittedName>
</protein>
<dbReference type="InterPro" id="IPR057666">
    <property type="entry name" value="DrpA_SLOG"/>
</dbReference>
<dbReference type="PANTHER" id="PTHR43022">
    <property type="entry name" value="PROTEIN SMF"/>
    <property type="match status" value="1"/>
</dbReference>
<organism evidence="3 4">
    <name type="scientific">Stigmatella ashevillensis</name>
    <dbReference type="NCBI Taxonomy" id="2995309"/>
    <lineage>
        <taxon>Bacteria</taxon>
        <taxon>Pseudomonadati</taxon>
        <taxon>Myxococcota</taxon>
        <taxon>Myxococcia</taxon>
        <taxon>Myxococcales</taxon>
        <taxon>Cystobacterineae</taxon>
        <taxon>Archangiaceae</taxon>
        <taxon>Stigmatella</taxon>
    </lineage>
</organism>
<keyword evidence="4" id="KW-1185">Reference proteome</keyword>
<dbReference type="InterPro" id="IPR003488">
    <property type="entry name" value="DprA"/>
</dbReference>
<proteinExistence type="inferred from homology"/>
<dbReference type="Pfam" id="PF02481">
    <property type="entry name" value="DNA_processg_A"/>
    <property type="match status" value="1"/>
</dbReference>
<comment type="similarity">
    <text evidence="1">Belongs to the DprA/Smf family.</text>
</comment>
<feature type="domain" description="Smf/DprA SLOG" evidence="2">
    <location>
        <begin position="96"/>
        <end position="267"/>
    </location>
</feature>
<evidence type="ECO:0000313" key="3">
    <source>
        <dbReference type="EMBL" id="MDC0711587.1"/>
    </source>
</evidence>
<dbReference type="Proteomes" id="UP001221838">
    <property type="component" value="Unassembled WGS sequence"/>
</dbReference>
<comment type="caution">
    <text evidence="3">The sequence shown here is derived from an EMBL/GenBank/DDBJ whole genome shotgun (WGS) entry which is preliminary data.</text>
</comment>
<name>A0ABT5DGX8_9BACT</name>
<dbReference type="Gene3D" id="3.40.50.450">
    <property type="match status" value="1"/>
</dbReference>
<dbReference type="PANTHER" id="PTHR43022:SF1">
    <property type="entry name" value="PROTEIN SMF"/>
    <property type="match status" value="1"/>
</dbReference>
<reference evidence="3 4" key="1">
    <citation type="submission" date="2022-11" db="EMBL/GenBank/DDBJ databases">
        <title>Minimal conservation of predation-associated metabolite biosynthetic gene clusters underscores biosynthetic potential of Myxococcota including descriptions for ten novel species: Archangium lansinium sp. nov., Myxococcus landrumus sp. nov., Nannocystis bai.</title>
        <authorList>
            <person name="Ahearne A."/>
            <person name="Stevens C."/>
            <person name="Dowd S."/>
        </authorList>
    </citation>
    <scope>NUCLEOTIDE SEQUENCE [LARGE SCALE GENOMIC DNA]</scope>
    <source>
        <strain evidence="3 4">NCWAL01</strain>
    </source>
</reference>
<sequence length="331" mass="35775">MVQPTLDTQALLLLLSRLGQSRAEPAPLTAKDYDRLALWLQHQGLRPRDLLRAEGRTRLRQGAVRFVDGDRVEALLDRGGALGLALEGWLSKGLWVIGRGDPDYPRRLKQKLRREAPPLLFGAGARSGLDAGGVAIVGSRAADVAALQFTQRLAQRCARAGLVTISGGAKGVDREAMTAAFAAGGRVIGVLPGDLERAALEKTFRKALEDERMTLLSPYDPGARFTVWSAMDRNKDVYALSDFGVVVSSDFDKGGTWAGALENLQARWVPLFVRAEPGTLEGNSRLVERGCIPLNSEDVGGASDWGTWLRRRATVAGEAPSFPPEQSDLPI</sequence>
<evidence type="ECO:0000259" key="2">
    <source>
        <dbReference type="Pfam" id="PF02481"/>
    </source>
</evidence>
<dbReference type="RefSeq" id="WP_272141565.1">
    <property type="nucleotide sequence ID" value="NZ_JAQNDM010000002.1"/>
</dbReference>
<evidence type="ECO:0000313" key="4">
    <source>
        <dbReference type="Proteomes" id="UP001221838"/>
    </source>
</evidence>
<dbReference type="EMBL" id="JAQNDM010000002">
    <property type="protein sequence ID" value="MDC0711587.1"/>
    <property type="molecule type" value="Genomic_DNA"/>
</dbReference>
<dbReference type="SUPFAM" id="SSF102405">
    <property type="entry name" value="MCP/YpsA-like"/>
    <property type="match status" value="1"/>
</dbReference>